<feature type="transmembrane region" description="Helical" evidence="1">
    <location>
        <begin position="33"/>
        <end position="56"/>
    </location>
</feature>
<reference evidence="2 3" key="1">
    <citation type="submission" date="2017-03" db="EMBL/GenBank/DDBJ databases">
        <title>Paenibacillus larvae genome sequencing.</title>
        <authorList>
            <person name="Dingman D.W."/>
        </authorList>
    </citation>
    <scope>NUCLEOTIDE SEQUENCE [LARGE SCALE GENOMIC DNA]</scope>
    <source>
        <strain evidence="2 3">SAG 10367</strain>
    </source>
</reference>
<name>A0A1V0URB3_9BACL</name>
<evidence type="ECO:0008006" key="4">
    <source>
        <dbReference type="Google" id="ProtNLM"/>
    </source>
</evidence>
<evidence type="ECO:0000313" key="2">
    <source>
        <dbReference type="EMBL" id="ARF67819.1"/>
    </source>
</evidence>
<accession>A0A1V0URB3</accession>
<dbReference type="InterPro" id="IPR010390">
    <property type="entry name" value="ABC-2_transporter-like"/>
</dbReference>
<feature type="transmembrane region" description="Helical" evidence="1">
    <location>
        <begin position="71"/>
        <end position="93"/>
    </location>
</feature>
<protein>
    <recommendedName>
        <fullName evidence="4">ABC transporter permease</fullName>
    </recommendedName>
</protein>
<organism evidence="2 3">
    <name type="scientific">Paenibacillus larvae subsp. pulvifaciens</name>
    <dbReference type="NCBI Taxonomy" id="1477"/>
    <lineage>
        <taxon>Bacteria</taxon>
        <taxon>Bacillati</taxon>
        <taxon>Bacillota</taxon>
        <taxon>Bacilli</taxon>
        <taxon>Bacillales</taxon>
        <taxon>Paenibacillaceae</taxon>
        <taxon>Paenibacillus</taxon>
    </lineage>
</organism>
<gene>
    <name evidence="2" type="ORF">B7C51_08225</name>
</gene>
<feature type="transmembrane region" description="Helical" evidence="1">
    <location>
        <begin position="238"/>
        <end position="257"/>
    </location>
</feature>
<feature type="transmembrane region" description="Helical" evidence="1">
    <location>
        <begin position="205"/>
        <end position="226"/>
    </location>
</feature>
<feature type="transmembrane region" description="Helical" evidence="1">
    <location>
        <begin position="114"/>
        <end position="139"/>
    </location>
</feature>
<keyword evidence="1" id="KW-0812">Transmembrane</keyword>
<proteinExistence type="predicted"/>
<feature type="transmembrane region" description="Helical" evidence="1">
    <location>
        <begin position="151"/>
        <end position="177"/>
    </location>
</feature>
<dbReference type="Proteomes" id="UP000192727">
    <property type="component" value="Chromosome"/>
</dbReference>
<sequence length="270" mass="30616">MEDRTMLKGIIREMSFLKSVWLMNLASAMEYRFNFIIQIVFMFINNAIYFVFWLLFFEHFESIKGWSMTEMYLLFATVTTGFGIALTIFGNATRLNNMITMGQMDTYLSFPRPVMLYALISRSSVAALGDISFGVIAFLFAKKFTWQAVVLWMGCSVLVALIFVAFCSLVGSLAFWLGKSNVLAEQANMVLLTFSMYPNGIFDGFVRLLLFTIVPAGLIGAFPVEIVRDLNGDLFVKLAIYALIICVISVMVFYFGLRRYESSNVINMNS</sequence>
<evidence type="ECO:0000313" key="3">
    <source>
        <dbReference type="Proteomes" id="UP000192727"/>
    </source>
</evidence>
<keyword evidence="1" id="KW-0472">Membrane</keyword>
<dbReference type="PANTHER" id="PTHR36833:SF1">
    <property type="entry name" value="INTEGRAL MEMBRANE TRANSPORT PROTEIN"/>
    <property type="match status" value="1"/>
</dbReference>
<dbReference type="AlphaFoldDB" id="A0A1V0URB3"/>
<dbReference type="EMBL" id="CP020557">
    <property type="protein sequence ID" value="ARF67819.1"/>
    <property type="molecule type" value="Genomic_DNA"/>
</dbReference>
<keyword evidence="1" id="KW-1133">Transmembrane helix</keyword>
<dbReference type="PANTHER" id="PTHR36833">
    <property type="entry name" value="SLR0610 PROTEIN-RELATED"/>
    <property type="match status" value="1"/>
</dbReference>
<evidence type="ECO:0000256" key="1">
    <source>
        <dbReference type="SAM" id="Phobius"/>
    </source>
</evidence>
<dbReference type="Pfam" id="PF06182">
    <property type="entry name" value="ABC2_membrane_6"/>
    <property type="match status" value="1"/>
</dbReference>